<evidence type="ECO:0000256" key="3">
    <source>
        <dbReference type="ARBA" id="ARBA00023004"/>
    </source>
</evidence>
<feature type="binding site" evidence="5">
    <location>
        <position position="90"/>
    </location>
    <ligand>
        <name>[4Fe-4S] cluster</name>
        <dbReference type="ChEBI" id="CHEBI:49883"/>
        <note>4Fe-4S-S-AdoMet</note>
    </ligand>
</feature>
<keyword evidence="7" id="KW-0560">Oxidoreductase</keyword>
<organism evidence="7 8">
    <name type="scientific">Desulfosalsimonas propionicica</name>
    <dbReference type="NCBI Taxonomy" id="332175"/>
    <lineage>
        <taxon>Bacteria</taxon>
        <taxon>Pseudomonadati</taxon>
        <taxon>Thermodesulfobacteriota</taxon>
        <taxon>Desulfobacteria</taxon>
        <taxon>Desulfobacterales</taxon>
        <taxon>Desulfosalsimonadaceae</taxon>
        <taxon>Desulfosalsimonas</taxon>
    </lineage>
</organism>
<name>A0A7W0C6M6_9BACT</name>
<dbReference type="RefSeq" id="WP_181549790.1">
    <property type="nucleotide sequence ID" value="NZ_JACDUS010000001.1"/>
</dbReference>
<dbReference type="InterPro" id="IPR016431">
    <property type="entry name" value="Pyrv-formate_lyase-activ_prd"/>
</dbReference>
<evidence type="ECO:0000256" key="2">
    <source>
        <dbReference type="ARBA" id="ARBA00022723"/>
    </source>
</evidence>
<accession>A0A7W0C6M6</accession>
<reference evidence="7 8" key="1">
    <citation type="submission" date="2020-07" db="EMBL/GenBank/DDBJ databases">
        <title>Genomic Encyclopedia of Type Strains, Phase IV (KMG-IV): sequencing the most valuable type-strain genomes for metagenomic binning, comparative biology and taxonomic classification.</title>
        <authorList>
            <person name="Goeker M."/>
        </authorList>
    </citation>
    <scope>NUCLEOTIDE SEQUENCE [LARGE SCALE GENOMIC DNA]</scope>
    <source>
        <strain evidence="7 8">DSM 17721</strain>
    </source>
</reference>
<dbReference type="PANTHER" id="PTHR43075:SF1">
    <property type="entry name" value="FORMATE LYASE ACTIVATING ENZYME, PUTATIVE (AFU_ORTHOLOGUE AFUA_2G15630)-RELATED"/>
    <property type="match status" value="1"/>
</dbReference>
<keyword evidence="4 5" id="KW-0411">Iron-sulfur</keyword>
<dbReference type="SFLD" id="SFLDG01099">
    <property type="entry name" value="Uncharacterised_Radical_SAM_Su"/>
    <property type="match status" value="1"/>
</dbReference>
<keyword evidence="2 5" id="KW-0479">Metal-binding</keyword>
<dbReference type="InterPro" id="IPR013785">
    <property type="entry name" value="Aldolase_TIM"/>
</dbReference>
<evidence type="ECO:0000313" key="8">
    <source>
        <dbReference type="Proteomes" id="UP000525298"/>
    </source>
</evidence>
<evidence type="ECO:0000256" key="1">
    <source>
        <dbReference type="ARBA" id="ARBA00022691"/>
    </source>
</evidence>
<dbReference type="Proteomes" id="UP000525298">
    <property type="component" value="Unassembled WGS sequence"/>
</dbReference>
<keyword evidence="8" id="KW-1185">Reference proteome</keyword>
<keyword evidence="7" id="KW-0670">Pyruvate</keyword>
<comment type="cofactor">
    <cofactor evidence="5">
        <name>[4Fe-4S] cluster</name>
        <dbReference type="ChEBI" id="CHEBI:49883"/>
    </cofactor>
    <text evidence="5">Binds 1 [4Fe-4S] cluster. The cluster is coordinated with 3 cysteines and an exchangeable S-adenosyl-L-methionine.</text>
</comment>
<keyword evidence="1 5" id="KW-0949">S-adenosyl-L-methionine</keyword>
<dbReference type="PIRSF" id="PIRSF004869">
    <property type="entry name" value="PflX_prd"/>
    <property type="match status" value="1"/>
</dbReference>
<sequence>MSSPYRPAYMETHKTGKLAEKTRRAHEILKDCTLCPRQCRVNRTAGEAGICGIAEQMMVSGCHPHFGEETPLVGRHGSGTIFMTGCSLTCCFCQNWEISHECRGEPVTAQQAADMMMELQALGCHNINFVTPTHVVPQILFALEKAVEKGLHIPLVYNCGGYETQETLRLLEGIIDIYMPDLKFMDPDIASRACDAPDYPETAKAALKEMHRQVGDLTIDPGGIALRGLLVRHLVLPENLAGTREAMAFIVKEISPDTYVNVMSQYRPMGHAAKVPELARPVGPGEYREAVNAAREEGIHRLDRP</sequence>
<protein>
    <submittedName>
        <fullName evidence="7">Putative pyruvate formate lyase activating enzyme</fullName>
        <ecNumber evidence="7">1.97.1.4</ecNumber>
    </submittedName>
</protein>
<dbReference type="EMBL" id="JACDUS010000001">
    <property type="protein sequence ID" value="MBA2880126.1"/>
    <property type="molecule type" value="Genomic_DNA"/>
</dbReference>
<dbReference type="InterPro" id="IPR040085">
    <property type="entry name" value="MJ0674-like"/>
</dbReference>
<proteinExistence type="predicted"/>
<evidence type="ECO:0000256" key="4">
    <source>
        <dbReference type="ARBA" id="ARBA00023014"/>
    </source>
</evidence>
<dbReference type="InterPro" id="IPR058240">
    <property type="entry name" value="rSAM_sf"/>
</dbReference>
<dbReference type="InterPro" id="IPR007197">
    <property type="entry name" value="rSAM"/>
</dbReference>
<dbReference type="EC" id="1.97.1.4" evidence="7"/>
<dbReference type="GO" id="GO:0046872">
    <property type="term" value="F:metal ion binding"/>
    <property type="evidence" value="ECO:0007669"/>
    <property type="project" value="UniProtKB-KW"/>
</dbReference>
<dbReference type="GO" id="GO:0043365">
    <property type="term" value="F:[formate-C-acetyltransferase]-activating enzyme activity"/>
    <property type="evidence" value="ECO:0007669"/>
    <property type="project" value="UniProtKB-EC"/>
</dbReference>
<feature type="binding site" evidence="5">
    <location>
        <position position="93"/>
    </location>
    <ligand>
        <name>[4Fe-4S] cluster</name>
        <dbReference type="ChEBI" id="CHEBI:49883"/>
        <note>4Fe-4S-S-AdoMet</note>
    </ligand>
</feature>
<keyword evidence="3 5" id="KW-0408">Iron</keyword>
<dbReference type="GO" id="GO:0016829">
    <property type="term" value="F:lyase activity"/>
    <property type="evidence" value="ECO:0007669"/>
    <property type="project" value="UniProtKB-KW"/>
</dbReference>
<comment type="caution">
    <text evidence="7">The sequence shown here is derived from an EMBL/GenBank/DDBJ whole genome shotgun (WGS) entry which is preliminary data.</text>
</comment>
<dbReference type="CDD" id="cd01335">
    <property type="entry name" value="Radical_SAM"/>
    <property type="match status" value="1"/>
</dbReference>
<keyword evidence="7" id="KW-0456">Lyase</keyword>
<dbReference type="PANTHER" id="PTHR43075">
    <property type="entry name" value="FORMATE LYASE ACTIVATING ENZYME, PUTATIVE (AFU_ORTHOLOGUE AFUA_2G15630)-RELATED"/>
    <property type="match status" value="1"/>
</dbReference>
<dbReference type="SFLD" id="SFLDS00029">
    <property type="entry name" value="Radical_SAM"/>
    <property type="match status" value="1"/>
</dbReference>
<dbReference type="Pfam" id="PF04055">
    <property type="entry name" value="Radical_SAM"/>
    <property type="match status" value="1"/>
</dbReference>
<evidence type="ECO:0000259" key="6">
    <source>
        <dbReference type="Pfam" id="PF04055"/>
    </source>
</evidence>
<gene>
    <name evidence="7" type="ORF">HNR65_000433</name>
</gene>
<dbReference type="AlphaFoldDB" id="A0A7W0C6M6"/>
<evidence type="ECO:0000256" key="5">
    <source>
        <dbReference type="PIRSR" id="PIRSR004869-50"/>
    </source>
</evidence>
<feature type="domain" description="Radical SAM core" evidence="6">
    <location>
        <begin position="81"/>
        <end position="213"/>
    </location>
</feature>
<feature type="binding site" evidence="5">
    <location>
        <position position="86"/>
    </location>
    <ligand>
        <name>[4Fe-4S] cluster</name>
        <dbReference type="ChEBI" id="CHEBI:49883"/>
        <note>4Fe-4S-S-AdoMet</note>
    </ligand>
</feature>
<dbReference type="Gene3D" id="3.20.20.70">
    <property type="entry name" value="Aldolase class I"/>
    <property type="match status" value="1"/>
</dbReference>
<dbReference type="GO" id="GO:0051536">
    <property type="term" value="F:iron-sulfur cluster binding"/>
    <property type="evidence" value="ECO:0007669"/>
    <property type="project" value="UniProtKB-KW"/>
</dbReference>
<evidence type="ECO:0000313" key="7">
    <source>
        <dbReference type="EMBL" id="MBA2880126.1"/>
    </source>
</evidence>
<dbReference type="SUPFAM" id="SSF102114">
    <property type="entry name" value="Radical SAM enzymes"/>
    <property type="match status" value="1"/>
</dbReference>